<organism evidence="1 2">
    <name type="scientific">Deinococcus aerius</name>
    <dbReference type="NCBI Taxonomy" id="200253"/>
    <lineage>
        <taxon>Bacteria</taxon>
        <taxon>Thermotogati</taxon>
        <taxon>Deinococcota</taxon>
        <taxon>Deinococci</taxon>
        <taxon>Deinococcales</taxon>
        <taxon>Deinococcaceae</taxon>
        <taxon>Deinococcus</taxon>
    </lineage>
</organism>
<dbReference type="RefSeq" id="WP_103129279.1">
    <property type="nucleotide sequence ID" value="NZ_BFAG01000006.1"/>
</dbReference>
<name>A0A2I9DTC8_9DEIO</name>
<accession>A0A2I9DTC8</accession>
<keyword evidence="2" id="KW-1185">Reference proteome</keyword>
<evidence type="ECO:0000313" key="1">
    <source>
        <dbReference type="EMBL" id="GBF05867.1"/>
    </source>
</evidence>
<dbReference type="EMBL" id="BFAG01000006">
    <property type="protein sequence ID" value="GBF05867.1"/>
    <property type="molecule type" value="Genomic_DNA"/>
</dbReference>
<protein>
    <submittedName>
        <fullName evidence="1">Uncharacterized protein</fullName>
    </submittedName>
</protein>
<dbReference type="AlphaFoldDB" id="A0A2I9DTC8"/>
<sequence>MPWDLSHVDTCACCGEPVAEVMETCYVCLRTICTGCARHDEAGDALCPECYGEMRAFLADSDVADVEEVA</sequence>
<dbReference type="Proteomes" id="UP000236569">
    <property type="component" value="Unassembled WGS sequence"/>
</dbReference>
<comment type="caution">
    <text evidence="1">The sequence shown here is derived from an EMBL/GenBank/DDBJ whole genome shotgun (WGS) entry which is preliminary data.</text>
</comment>
<proteinExistence type="predicted"/>
<evidence type="ECO:0000313" key="2">
    <source>
        <dbReference type="Proteomes" id="UP000236569"/>
    </source>
</evidence>
<gene>
    <name evidence="1" type="ORF">DAERI_060127</name>
</gene>
<reference evidence="2" key="1">
    <citation type="submission" date="2018-01" db="EMBL/GenBank/DDBJ databases">
        <title>Draft Genome Sequence of the Radioresistant Bacterium Deinococcus aerius TR0125, Isolated from the Higher Atmosphere above Japan.</title>
        <authorList>
            <person name="Satoh K."/>
            <person name="Arai H."/>
            <person name="Sanzen T."/>
            <person name="Kawaguchi Y."/>
            <person name="Hayashi H."/>
            <person name="Yokobori S."/>
            <person name="Yamagishi A."/>
            <person name="Oono Y."/>
            <person name="Narumi I."/>
        </authorList>
    </citation>
    <scope>NUCLEOTIDE SEQUENCE [LARGE SCALE GENOMIC DNA]</scope>
    <source>
        <strain evidence="2">TR0125</strain>
    </source>
</reference>